<feature type="domain" description="F-box" evidence="5">
    <location>
        <begin position="65"/>
        <end position="111"/>
    </location>
</feature>
<evidence type="ECO:0000313" key="7">
    <source>
        <dbReference type="Proteomes" id="UP000310158"/>
    </source>
</evidence>
<evidence type="ECO:0000256" key="4">
    <source>
        <dbReference type="SAM" id="MobiDB-lite"/>
    </source>
</evidence>
<name>A0A4S4LIF1_9AGAM</name>
<dbReference type="Gene3D" id="1.20.1280.50">
    <property type="match status" value="1"/>
</dbReference>
<keyword evidence="2" id="KW-0677">Repeat</keyword>
<dbReference type="PANTHER" id="PTHR44019">
    <property type="entry name" value="WD REPEAT-CONTAINING PROTEIN 55"/>
    <property type="match status" value="1"/>
</dbReference>
<dbReference type="EMBL" id="SGPL01000507">
    <property type="protein sequence ID" value="THH11567.1"/>
    <property type="molecule type" value="Genomic_DNA"/>
</dbReference>
<feature type="repeat" description="WD" evidence="3">
    <location>
        <begin position="533"/>
        <end position="572"/>
    </location>
</feature>
<protein>
    <recommendedName>
        <fullName evidence="5">F-box domain-containing protein</fullName>
    </recommendedName>
</protein>
<dbReference type="PROSITE" id="PS50082">
    <property type="entry name" value="WD_REPEATS_2"/>
    <property type="match status" value="3"/>
</dbReference>
<dbReference type="Gene3D" id="2.130.10.10">
    <property type="entry name" value="YVTN repeat-like/Quinoprotein amine dehydrogenase"/>
    <property type="match status" value="2"/>
</dbReference>
<dbReference type="AlphaFoldDB" id="A0A4S4LIF1"/>
<dbReference type="InterPro" id="IPR036047">
    <property type="entry name" value="F-box-like_dom_sf"/>
</dbReference>
<sequence length="608" mass="67579">MDPCAELIGAEHDLTFLPRSVMAAKGKYSLRSLREREELAFALLASLPRSSLARVQRRIEPLLQLDVVGLLPTEVALHIFSFLSWKTLLQCALVSHRWQALSNDNSLWRRLCNGRGWLWKEPSPFNRVERLSTGILLQDETDDEGMGDEEEATETSSILEINHDSGFASMQMDEASDIFTEPTSPTSSLNQSSPRDRFPELCPPTFGQRTRTRHSTPATLLFPYQTRLRPDYKLLHQTHTRLQHRFLSGSYRLSSLQTRGTPNSHTNTIYCLQLYTYPETGTQVLFTGSKDWTIKEWNLTTGVVQRIIEGVHEGSVLSICVHNGYLASAGSDRKVAIWDLKQDKLVKVIQDHEDSVLCIRFDDKRLVSCSKDRTVRTYLFPDFAPQHVLSGHRAAVNALSISPTYIVSASGDRSMRLWNAETGALLSTFENHHNRGIASIDLDFPFVLSGSSDKHIRLFDMSTSQGWSTFQQFDAPPTSAVLSPVASSLSSADADHNDGAALPLGMCENCGGAVAVTSPDRTRVDEVARRRHQCAHGDLVRSVAMGSELVVTGSYDLCVKVWERKTGRLAGDLSGGHSGRIFCVGFDATKVRAGWVVYVPTASAVIRN</sequence>
<organism evidence="6 7">
    <name type="scientific">Bondarzewia mesenterica</name>
    <dbReference type="NCBI Taxonomy" id="1095465"/>
    <lineage>
        <taxon>Eukaryota</taxon>
        <taxon>Fungi</taxon>
        <taxon>Dikarya</taxon>
        <taxon>Basidiomycota</taxon>
        <taxon>Agaricomycotina</taxon>
        <taxon>Agaricomycetes</taxon>
        <taxon>Russulales</taxon>
        <taxon>Bondarzewiaceae</taxon>
        <taxon>Bondarzewia</taxon>
    </lineage>
</organism>
<dbReference type="CDD" id="cd00200">
    <property type="entry name" value="WD40"/>
    <property type="match status" value="1"/>
</dbReference>
<dbReference type="Pfam" id="PF12937">
    <property type="entry name" value="F-box-like"/>
    <property type="match status" value="1"/>
</dbReference>
<keyword evidence="7" id="KW-1185">Reference proteome</keyword>
<proteinExistence type="predicted"/>
<keyword evidence="1 3" id="KW-0853">WD repeat</keyword>
<feature type="repeat" description="WD" evidence="3">
    <location>
        <begin position="389"/>
        <end position="428"/>
    </location>
</feature>
<feature type="repeat" description="WD" evidence="3">
    <location>
        <begin position="309"/>
        <end position="348"/>
    </location>
</feature>
<dbReference type="PROSITE" id="PS50181">
    <property type="entry name" value="FBOX"/>
    <property type="match status" value="1"/>
</dbReference>
<dbReference type="OrthoDB" id="19711at2759"/>
<dbReference type="InterPro" id="IPR019775">
    <property type="entry name" value="WD40_repeat_CS"/>
</dbReference>
<dbReference type="PROSITE" id="PS00678">
    <property type="entry name" value="WD_REPEATS_1"/>
    <property type="match status" value="2"/>
</dbReference>
<accession>A0A4S4LIF1</accession>
<dbReference type="InterPro" id="IPR020472">
    <property type="entry name" value="WD40_PAC1"/>
</dbReference>
<evidence type="ECO:0000256" key="3">
    <source>
        <dbReference type="PROSITE-ProRule" id="PRU00221"/>
    </source>
</evidence>
<dbReference type="SMART" id="SM00256">
    <property type="entry name" value="FBOX"/>
    <property type="match status" value="1"/>
</dbReference>
<evidence type="ECO:0000259" key="5">
    <source>
        <dbReference type="PROSITE" id="PS50181"/>
    </source>
</evidence>
<gene>
    <name evidence="6" type="ORF">EW146_g8004</name>
</gene>
<evidence type="ECO:0000256" key="2">
    <source>
        <dbReference type="ARBA" id="ARBA00022737"/>
    </source>
</evidence>
<dbReference type="InterPro" id="IPR050505">
    <property type="entry name" value="WDR55/POC1"/>
</dbReference>
<evidence type="ECO:0000256" key="1">
    <source>
        <dbReference type="ARBA" id="ARBA00022574"/>
    </source>
</evidence>
<dbReference type="PANTHER" id="PTHR44019:SF8">
    <property type="entry name" value="POC1 CENTRIOLAR PROTEIN HOMOLOG"/>
    <property type="match status" value="1"/>
</dbReference>
<dbReference type="PROSITE" id="PS50294">
    <property type="entry name" value="WD_REPEATS_REGION"/>
    <property type="match status" value="1"/>
</dbReference>
<dbReference type="InterPro" id="IPR036322">
    <property type="entry name" value="WD40_repeat_dom_sf"/>
</dbReference>
<comment type="caution">
    <text evidence="6">The sequence shown here is derived from an EMBL/GenBank/DDBJ whole genome shotgun (WGS) entry which is preliminary data.</text>
</comment>
<feature type="region of interest" description="Disordered" evidence="4">
    <location>
        <begin position="178"/>
        <end position="197"/>
    </location>
</feature>
<dbReference type="SUPFAM" id="SSF81383">
    <property type="entry name" value="F-box domain"/>
    <property type="match status" value="1"/>
</dbReference>
<dbReference type="Proteomes" id="UP000310158">
    <property type="component" value="Unassembled WGS sequence"/>
</dbReference>
<feature type="compositionally biased region" description="Polar residues" evidence="4">
    <location>
        <begin position="181"/>
        <end position="193"/>
    </location>
</feature>
<evidence type="ECO:0000313" key="6">
    <source>
        <dbReference type="EMBL" id="THH11567.1"/>
    </source>
</evidence>
<dbReference type="SUPFAM" id="SSF50978">
    <property type="entry name" value="WD40 repeat-like"/>
    <property type="match status" value="2"/>
</dbReference>
<dbReference type="PRINTS" id="PR00320">
    <property type="entry name" value="GPROTEINBRPT"/>
</dbReference>
<dbReference type="InterPro" id="IPR001680">
    <property type="entry name" value="WD40_rpt"/>
</dbReference>
<dbReference type="SMART" id="SM00320">
    <property type="entry name" value="WD40"/>
    <property type="match status" value="6"/>
</dbReference>
<dbReference type="InterPro" id="IPR015943">
    <property type="entry name" value="WD40/YVTN_repeat-like_dom_sf"/>
</dbReference>
<reference evidence="6 7" key="1">
    <citation type="submission" date="2019-02" db="EMBL/GenBank/DDBJ databases">
        <title>Genome sequencing of the rare red list fungi Bondarzewia mesenterica.</title>
        <authorList>
            <person name="Buettner E."/>
            <person name="Kellner H."/>
        </authorList>
    </citation>
    <scope>NUCLEOTIDE SEQUENCE [LARGE SCALE GENOMIC DNA]</scope>
    <source>
        <strain evidence="6 7">DSM 108281</strain>
    </source>
</reference>
<dbReference type="InterPro" id="IPR001810">
    <property type="entry name" value="F-box_dom"/>
</dbReference>
<dbReference type="Pfam" id="PF00400">
    <property type="entry name" value="WD40"/>
    <property type="match status" value="6"/>
</dbReference>